<dbReference type="PaxDb" id="3635-A0A1U8I378"/>
<dbReference type="Pfam" id="PF14111">
    <property type="entry name" value="DUF4283"/>
    <property type="match status" value="1"/>
</dbReference>
<dbReference type="GeneID" id="107890146"/>
<dbReference type="PANTHER" id="PTHR31286:SF153">
    <property type="entry name" value="DUF4283 DOMAIN PROTEIN"/>
    <property type="match status" value="1"/>
</dbReference>
<evidence type="ECO:0000259" key="3">
    <source>
        <dbReference type="Pfam" id="PF14392"/>
    </source>
</evidence>
<dbReference type="Proteomes" id="UP000818029">
    <property type="component" value="Chromosome A09"/>
</dbReference>
<sequence>MANIDLVDTNLANLNIIDEEEDLLLVLGEDTAVEQLYKLCLVGRVLTDSIVNFPALKNTLADLWHPLRGVTITEIEDKRILFKFYSEIDLNLVLHGLPWFFNRHLIIFHKLVEGEDPNSVPLWHTVFWVQVHNLPIGYTLKETTRQIGDFVGKFEEYDSSLVTRGVSKFMRVRVIINVRLPLKRKKRIGIGQNRFIYVLFQYERLSFFCFICGRLGHGENYCEVKLRMGNQHIEFGWDLTLRATPRRGGQVVSKWIREESNTDKWQDMEIDGERSVRKAGGEATNNNEEKEEVGPWGRSTR</sequence>
<organism evidence="4 5">
    <name type="scientific">Gossypium hirsutum</name>
    <name type="common">Upland cotton</name>
    <name type="synonym">Gossypium mexicanum</name>
    <dbReference type="NCBI Taxonomy" id="3635"/>
    <lineage>
        <taxon>Eukaryota</taxon>
        <taxon>Viridiplantae</taxon>
        <taxon>Streptophyta</taxon>
        <taxon>Embryophyta</taxon>
        <taxon>Tracheophyta</taxon>
        <taxon>Spermatophyta</taxon>
        <taxon>Magnoliopsida</taxon>
        <taxon>eudicotyledons</taxon>
        <taxon>Gunneridae</taxon>
        <taxon>Pentapetalae</taxon>
        <taxon>rosids</taxon>
        <taxon>malvids</taxon>
        <taxon>Malvales</taxon>
        <taxon>Malvaceae</taxon>
        <taxon>Malvoideae</taxon>
        <taxon>Gossypium</taxon>
    </lineage>
</organism>
<dbReference type="InterPro" id="IPR040256">
    <property type="entry name" value="At4g02000-like"/>
</dbReference>
<dbReference type="KEGG" id="ghi:107890146"/>
<evidence type="ECO:0000259" key="2">
    <source>
        <dbReference type="Pfam" id="PF14111"/>
    </source>
</evidence>
<evidence type="ECO:0008006" key="6">
    <source>
        <dbReference type="Google" id="ProtNLM"/>
    </source>
</evidence>
<feature type="domain" description="Zinc knuckle CX2CX4HX4C" evidence="3">
    <location>
        <begin position="177"/>
        <end position="223"/>
    </location>
</feature>
<dbReference type="InterPro" id="IPR025558">
    <property type="entry name" value="DUF4283"/>
</dbReference>
<dbReference type="RefSeq" id="XP_016670139.2">
    <property type="nucleotide sequence ID" value="XM_016814650.2"/>
</dbReference>
<evidence type="ECO:0000313" key="4">
    <source>
        <dbReference type="Proteomes" id="UP000818029"/>
    </source>
</evidence>
<keyword evidence="4" id="KW-1185">Reference proteome</keyword>
<feature type="region of interest" description="Disordered" evidence="1">
    <location>
        <begin position="263"/>
        <end position="301"/>
    </location>
</feature>
<proteinExistence type="predicted"/>
<evidence type="ECO:0000256" key="1">
    <source>
        <dbReference type="SAM" id="MobiDB-lite"/>
    </source>
</evidence>
<reference evidence="5" key="2">
    <citation type="submission" date="2025-08" db="UniProtKB">
        <authorList>
            <consortium name="RefSeq"/>
        </authorList>
    </citation>
    <scope>IDENTIFICATION</scope>
</reference>
<dbReference type="InterPro" id="IPR025836">
    <property type="entry name" value="Zn_knuckle_CX2CX4HX4C"/>
</dbReference>
<feature type="domain" description="DUF4283" evidence="2">
    <location>
        <begin position="35"/>
        <end position="118"/>
    </location>
</feature>
<dbReference type="AlphaFoldDB" id="A0A1U8I378"/>
<accession>A0A1U8I378</accession>
<dbReference type="PANTHER" id="PTHR31286">
    <property type="entry name" value="GLYCINE-RICH CELL WALL STRUCTURAL PROTEIN 1.8-LIKE"/>
    <property type="match status" value="1"/>
</dbReference>
<feature type="compositionally biased region" description="Basic and acidic residues" evidence="1">
    <location>
        <begin position="263"/>
        <end position="280"/>
    </location>
</feature>
<protein>
    <recommendedName>
        <fullName evidence="6">CCHC-type domain-containing protein</fullName>
    </recommendedName>
</protein>
<dbReference type="Pfam" id="PF14392">
    <property type="entry name" value="zf-CCHC_4"/>
    <property type="match status" value="1"/>
</dbReference>
<gene>
    <name evidence="5" type="primary">LOC107890146</name>
</gene>
<evidence type="ECO:0000313" key="5">
    <source>
        <dbReference type="RefSeq" id="XP_016670139.2"/>
    </source>
</evidence>
<name>A0A1U8I378_GOSHI</name>
<reference evidence="4" key="1">
    <citation type="journal article" date="2020" name="Nat. Genet.">
        <title>Genomic diversifications of five Gossypium allopolyploid species and their impact on cotton improvement.</title>
        <authorList>
            <person name="Chen Z.J."/>
            <person name="Sreedasyam A."/>
            <person name="Ando A."/>
            <person name="Song Q."/>
            <person name="De Santiago L.M."/>
            <person name="Hulse-Kemp A.M."/>
            <person name="Ding M."/>
            <person name="Ye W."/>
            <person name="Kirkbride R.C."/>
            <person name="Jenkins J."/>
            <person name="Plott C."/>
            <person name="Lovell J."/>
            <person name="Lin Y.M."/>
            <person name="Vaughn R."/>
            <person name="Liu B."/>
            <person name="Simpson S."/>
            <person name="Scheffler B.E."/>
            <person name="Wen L."/>
            <person name="Saski C.A."/>
            <person name="Grover C.E."/>
            <person name="Hu G."/>
            <person name="Conover J.L."/>
            <person name="Carlson J.W."/>
            <person name="Shu S."/>
            <person name="Boston L.B."/>
            <person name="Williams M."/>
            <person name="Peterson D.G."/>
            <person name="McGee K."/>
            <person name="Jones D.C."/>
            <person name="Wendel J.F."/>
            <person name="Stelly D.M."/>
            <person name="Grimwood J."/>
            <person name="Schmutz J."/>
        </authorList>
    </citation>
    <scope>NUCLEOTIDE SEQUENCE [LARGE SCALE GENOMIC DNA]</scope>
    <source>
        <strain evidence="4">cv. TM-1</strain>
    </source>
</reference>